<dbReference type="SUPFAM" id="SSF55545">
    <property type="entry name" value="beta-N-acetylhexosaminidase-like domain"/>
    <property type="match status" value="1"/>
</dbReference>
<keyword evidence="10" id="KW-1185">Reference proteome</keyword>
<feature type="domain" description="Glycoside hydrolase family 20 catalytic" evidence="7">
    <location>
        <begin position="162"/>
        <end position="512"/>
    </location>
</feature>
<dbReference type="PROSITE" id="PS51257">
    <property type="entry name" value="PROKAR_LIPOPROTEIN"/>
    <property type="match status" value="1"/>
</dbReference>
<dbReference type="Gene3D" id="3.20.20.80">
    <property type="entry name" value="Glycosidases"/>
    <property type="match status" value="1"/>
</dbReference>
<dbReference type="GO" id="GO:0005975">
    <property type="term" value="P:carbohydrate metabolic process"/>
    <property type="evidence" value="ECO:0007669"/>
    <property type="project" value="InterPro"/>
</dbReference>
<dbReference type="EMBL" id="JACGLT010000005">
    <property type="protein sequence ID" value="MBA6152801.1"/>
    <property type="molecule type" value="Genomic_DNA"/>
</dbReference>
<dbReference type="PANTHER" id="PTHR22600">
    <property type="entry name" value="BETA-HEXOSAMINIDASE"/>
    <property type="match status" value="1"/>
</dbReference>
<evidence type="ECO:0000313" key="9">
    <source>
        <dbReference type="EMBL" id="MBA6152801.1"/>
    </source>
</evidence>
<dbReference type="PRINTS" id="PR00738">
    <property type="entry name" value="GLHYDRLASE20"/>
</dbReference>
<evidence type="ECO:0000259" key="8">
    <source>
        <dbReference type="Pfam" id="PF02838"/>
    </source>
</evidence>
<reference evidence="9 10" key="1">
    <citation type="submission" date="2020-07" db="EMBL/GenBank/DDBJ databases">
        <title>Bacterium isolated from marine sediment.</title>
        <authorList>
            <person name="Shang D."/>
        </authorList>
    </citation>
    <scope>NUCLEOTIDE SEQUENCE [LARGE SCALE GENOMIC DNA]</scope>
    <source>
        <strain evidence="9 10">F6074</strain>
    </source>
</reference>
<keyword evidence="4" id="KW-0378">Hydrolase</keyword>
<dbReference type="AlphaFoldDB" id="A0A7W2R3F9"/>
<evidence type="ECO:0000256" key="1">
    <source>
        <dbReference type="ARBA" id="ARBA00001231"/>
    </source>
</evidence>
<organism evidence="9 10">
    <name type="scientific">Gelidibacter maritimus</name>
    <dbReference type="NCBI Taxonomy" id="2761487"/>
    <lineage>
        <taxon>Bacteria</taxon>
        <taxon>Pseudomonadati</taxon>
        <taxon>Bacteroidota</taxon>
        <taxon>Flavobacteriia</taxon>
        <taxon>Flavobacteriales</taxon>
        <taxon>Flavobacteriaceae</taxon>
        <taxon>Gelidibacter</taxon>
    </lineage>
</organism>
<feature type="active site" description="Proton donor" evidence="6">
    <location>
        <position position="337"/>
    </location>
</feature>
<dbReference type="Pfam" id="PF02838">
    <property type="entry name" value="Glyco_hydro_20b"/>
    <property type="match status" value="1"/>
</dbReference>
<evidence type="ECO:0000256" key="6">
    <source>
        <dbReference type="PIRSR" id="PIRSR625705-1"/>
    </source>
</evidence>
<comment type="similarity">
    <text evidence="2">Belongs to the glycosyl hydrolase 20 family.</text>
</comment>
<dbReference type="GO" id="GO:0004563">
    <property type="term" value="F:beta-N-acetylhexosaminidase activity"/>
    <property type="evidence" value="ECO:0007669"/>
    <property type="project" value="UniProtKB-EC"/>
</dbReference>
<dbReference type="InterPro" id="IPR029018">
    <property type="entry name" value="Hex-like_dom2"/>
</dbReference>
<dbReference type="InterPro" id="IPR025705">
    <property type="entry name" value="Beta_hexosaminidase_sua/sub"/>
</dbReference>
<dbReference type="InterPro" id="IPR015882">
    <property type="entry name" value="HEX_bac_N"/>
</dbReference>
<dbReference type="CDD" id="cd06563">
    <property type="entry name" value="GH20_chitobiase-like"/>
    <property type="match status" value="1"/>
</dbReference>
<name>A0A7W2R3F9_9FLAO</name>
<gene>
    <name evidence="9" type="ORF">H3Z82_08710</name>
</gene>
<dbReference type="InterPro" id="IPR017853">
    <property type="entry name" value="GH"/>
</dbReference>
<accession>A0A7W2R3F9</accession>
<proteinExistence type="inferred from homology"/>
<feature type="domain" description="Beta-hexosaminidase bacterial type N-terminal" evidence="8">
    <location>
        <begin position="31"/>
        <end position="159"/>
    </location>
</feature>
<evidence type="ECO:0000256" key="2">
    <source>
        <dbReference type="ARBA" id="ARBA00006285"/>
    </source>
</evidence>
<evidence type="ECO:0000259" key="7">
    <source>
        <dbReference type="Pfam" id="PF00728"/>
    </source>
</evidence>
<dbReference type="InterPro" id="IPR015883">
    <property type="entry name" value="Glyco_hydro_20_cat"/>
</dbReference>
<dbReference type="GO" id="GO:0030203">
    <property type="term" value="P:glycosaminoglycan metabolic process"/>
    <property type="evidence" value="ECO:0007669"/>
    <property type="project" value="TreeGrafter"/>
</dbReference>
<dbReference type="PANTHER" id="PTHR22600:SF57">
    <property type="entry name" value="BETA-N-ACETYLHEXOSAMINIDASE"/>
    <property type="match status" value="1"/>
</dbReference>
<comment type="caution">
    <text evidence="9">The sequence shown here is derived from an EMBL/GenBank/DDBJ whole genome shotgun (WGS) entry which is preliminary data.</text>
</comment>
<dbReference type="Gene3D" id="3.30.379.10">
    <property type="entry name" value="Chitobiase/beta-hexosaminidase domain 2-like"/>
    <property type="match status" value="1"/>
</dbReference>
<keyword evidence="5" id="KW-0326">Glycosidase</keyword>
<evidence type="ECO:0000256" key="3">
    <source>
        <dbReference type="ARBA" id="ARBA00012663"/>
    </source>
</evidence>
<dbReference type="RefSeq" id="WP_182205002.1">
    <property type="nucleotide sequence ID" value="NZ_JACGLT010000005.1"/>
</dbReference>
<dbReference type="Proteomes" id="UP000541857">
    <property type="component" value="Unassembled WGS sequence"/>
</dbReference>
<dbReference type="EC" id="3.2.1.52" evidence="3"/>
<dbReference type="GO" id="GO:0016020">
    <property type="term" value="C:membrane"/>
    <property type="evidence" value="ECO:0007669"/>
    <property type="project" value="TreeGrafter"/>
</dbReference>
<dbReference type="SUPFAM" id="SSF51445">
    <property type="entry name" value="(Trans)glycosidases"/>
    <property type="match status" value="1"/>
</dbReference>
<evidence type="ECO:0000256" key="5">
    <source>
        <dbReference type="ARBA" id="ARBA00023295"/>
    </source>
</evidence>
<evidence type="ECO:0000256" key="4">
    <source>
        <dbReference type="ARBA" id="ARBA00022801"/>
    </source>
</evidence>
<comment type="catalytic activity">
    <reaction evidence="1">
        <text>Hydrolysis of terminal non-reducing N-acetyl-D-hexosamine residues in N-acetyl-beta-D-hexosaminides.</text>
        <dbReference type="EC" id="3.2.1.52"/>
    </reaction>
</comment>
<evidence type="ECO:0000313" key="10">
    <source>
        <dbReference type="Proteomes" id="UP000541857"/>
    </source>
</evidence>
<dbReference type="Pfam" id="PF00728">
    <property type="entry name" value="Glyco_hydro_20"/>
    <property type="match status" value="1"/>
</dbReference>
<sequence>MKHFIIIALVSLAFMSCTKKYQHLENTDEDYAIIPKPLVLEPQTGRFLVDASTTIVGDETLSNEGNFLAELLSMTLGTNIQFSLQNAKGDIVLEIDPAIENEEGYELYVDYDKIRISGKNSTGVFYGIQTLRQLIPLANGAAADDGKELTIPAVVIKDHPQFVYRGMHLDVARHFFPVAFVKKYIDLIAMHKMNTFHWHLTEDQGWRIEIKKYPKLTEIGAIRKETVIEKNFDPYIADGIPYGGFYTQEEIKDVVAYAQTKHVTIIPEIDLPGHSRAAIAAYPELGNTGEQYEVATTWGVFEEIYAPTETTFNFLEDVLTEVMALFPSEYIHIGGDEAPKKQWEESRYAQELMKKEGLKDEDELQSYFIKRVEKFVNSKGRKIIGWDEIIEGGLAPNAAVMFWRSWTGEDEIIEAAKNGHNIIMTPASHVYFDAYQVPEEDHAKEKFAIGGFTSVEKVYGLNIIPEALPEEFHKYILGAQANLWSEYIKTSEHAEYMVLPRMTALSEVVWSSEEQKDWSDFKVRLDKMREQYDALGLNYAKHVFESE</sequence>
<protein>
    <recommendedName>
        <fullName evidence="3">beta-N-acetylhexosaminidase</fullName>
        <ecNumber evidence="3">3.2.1.52</ecNumber>
    </recommendedName>
</protein>
<dbReference type="PIRSF" id="PIRSF001093">
    <property type="entry name" value="B-hxosamndse_ab_euk"/>
    <property type="match status" value="1"/>
</dbReference>